<evidence type="ECO:0000259" key="1">
    <source>
        <dbReference type="Pfam" id="PF01172"/>
    </source>
</evidence>
<dbReference type="eggNOG" id="ENOG502S9SB">
    <property type="taxonomic scope" value="Eukaryota"/>
</dbReference>
<dbReference type="InterPro" id="IPR036786">
    <property type="entry name" value="Ribosome_mat_SBDS_N_sf"/>
</dbReference>
<feature type="domain" description="Ribosome maturation protein SDO1/SBDS N-terminal" evidence="1">
    <location>
        <begin position="4"/>
        <end position="94"/>
    </location>
</feature>
<dbReference type="AlphaFoldDB" id="G8ZV42"/>
<evidence type="ECO:0000313" key="2">
    <source>
        <dbReference type="EMBL" id="CCE92486.1"/>
    </source>
</evidence>
<dbReference type="SUPFAM" id="SSF89895">
    <property type="entry name" value="FYSH domain"/>
    <property type="match status" value="1"/>
</dbReference>
<keyword evidence="3" id="KW-1185">Reference proteome</keyword>
<dbReference type="GeneID" id="11503887"/>
<gene>
    <name evidence="2" type="primary">TDEL0E02430</name>
    <name evidence="2" type="ORF">TDEL_0E02430</name>
</gene>
<dbReference type="KEGG" id="tdl:TDEL_0E02430"/>
<dbReference type="InParanoid" id="G8ZV42"/>
<reference evidence="2 3" key="1">
    <citation type="journal article" date="2011" name="Proc. Natl. Acad. Sci. U.S.A.">
        <title>Evolutionary erosion of yeast sex chromosomes by mating-type switching accidents.</title>
        <authorList>
            <person name="Gordon J.L."/>
            <person name="Armisen D."/>
            <person name="Proux-Wera E."/>
            <person name="Oheigeartaigh S.S."/>
            <person name="Byrne K.P."/>
            <person name="Wolfe K.H."/>
        </authorList>
    </citation>
    <scope>NUCLEOTIDE SEQUENCE [LARGE SCALE GENOMIC DNA]</scope>
    <source>
        <strain evidence="3">ATCC 10662 / CBS 1146 / NBRC 0425 / NCYC 2629 / NRRL Y-866</strain>
    </source>
</reference>
<dbReference type="InterPro" id="IPR019783">
    <property type="entry name" value="SDO1/SBDS_N"/>
</dbReference>
<evidence type="ECO:0000313" key="3">
    <source>
        <dbReference type="Proteomes" id="UP000005627"/>
    </source>
</evidence>
<dbReference type="Proteomes" id="UP000005627">
    <property type="component" value="Chromosome 5"/>
</dbReference>
<proteinExistence type="predicted"/>
<organism evidence="2 3">
    <name type="scientific">Torulaspora delbrueckii</name>
    <name type="common">Yeast</name>
    <name type="synonym">Candida colliculosa</name>
    <dbReference type="NCBI Taxonomy" id="4950"/>
    <lineage>
        <taxon>Eukaryota</taxon>
        <taxon>Fungi</taxon>
        <taxon>Dikarya</taxon>
        <taxon>Ascomycota</taxon>
        <taxon>Saccharomycotina</taxon>
        <taxon>Saccharomycetes</taxon>
        <taxon>Saccharomycetales</taxon>
        <taxon>Saccharomycetaceae</taxon>
        <taxon>Torulaspora</taxon>
    </lineage>
</organism>
<dbReference type="EMBL" id="HE616746">
    <property type="protein sequence ID" value="CCE92486.1"/>
    <property type="molecule type" value="Genomic_DNA"/>
</dbReference>
<sequence length="108" mass="11793">MSSAVKYFYKGQETDLIVFVSSVDDVNEYLKDPSIGKLSQVVELFKVFTNNVGEGAEGELGEASKSQIANEFGQGKKIEEVIDIILKEGEPNAKVEKIERKGPGHSSV</sequence>
<dbReference type="STRING" id="1076872.G8ZV42"/>
<name>G8ZV42_TORDE</name>
<protein>
    <recommendedName>
        <fullName evidence="1">Ribosome maturation protein SDO1/SBDS N-terminal domain-containing protein</fullName>
    </recommendedName>
</protein>
<dbReference type="HOGENOM" id="CLU_137480_1_1_1"/>
<dbReference type="OrthoDB" id="2567806at2759"/>
<dbReference type="RefSeq" id="XP_003681697.1">
    <property type="nucleotide sequence ID" value="XM_003681649.1"/>
</dbReference>
<accession>G8ZV42</accession>
<dbReference type="FunCoup" id="G8ZV42">
    <property type="interactions" value="187"/>
</dbReference>
<dbReference type="Pfam" id="PF01172">
    <property type="entry name" value="SBDS_N"/>
    <property type="match status" value="1"/>
</dbReference>
<dbReference type="Gene3D" id="3.30.1250.10">
    <property type="entry name" value="Ribosome maturation protein SBDS, N-terminal domain"/>
    <property type="match status" value="1"/>
</dbReference>